<name>A0A840AYH4_9SPHN</name>
<gene>
    <name evidence="1" type="ORF">GGR91_000903</name>
</gene>
<sequence length="52" mass="5809">MSEPARARAVLSTEDLTLLRQALVHYLEAIKDQPESIKFARLYHRLGSAGGK</sequence>
<evidence type="ECO:0000313" key="1">
    <source>
        <dbReference type="EMBL" id="MBB3942681.1"/>
    </source>
</evidence>
<dbReference type="RefSeq" id="WP_183940489.1">
    <property type="nucleotide sequence ID" value="NZ_BAABBG010000001.1"/>
</dbReference>
<dbReference type="EMBL" id="JACIEA010000001">
    <property type="protein sequence ID" value="MBB3942681.1"/>
    <property type="molecule type" value="Genomic_DNA"/>
</dbReference>
<dbReference type="Proteomes" id="UP000581447">
    <property type="component" value="Unassembled WGS sequence"/>
</dbReference>
<accession>A0A840AYH4</accession>
<organism evidence="1 2">
    <name type="scientific">Sphingorhabdus rigui</name>
    <dbReference type="NCBI Taxonomy" id="1282858"/>
    <lineage>
        <taxon>Bacteria</taxon>
        <taxon>Pseudomonadati</taxon>
        <taxon>Pseudomonadota</taxon>
        <taxon>Alphaproteobacteria</taxon>
        <taxon>Sphingomonadales</taxon>
        <taxon>Sphingomonadaceae</taxon>
        <taxon>Sphingorhabdus</taxon>
    </lineage>
</organism>
<comment type="caution">
    <text evidence="1">The sequence shown here is derived from an EMBL/GenBank/DDBJ whole genome shotgun (WGS) entry which is preliminary data.</text>
</comment>
<protein>
    <submittedName>
        <fullName evidence="1">Uncharacterized protein</fullName>
    </submittedName>
</protein>
<evidence type="ECO:0000313" key="2">
    <source>
        <dbReference type="Proteomes" id="UP000581447"/>
    </source>
</evidence>
<dbReference type="AlphaFoldDB" id="A0A840AYH4"/>
<reference evidence="1 2" key="1">
    <citation type="submission" date="2020-08" db="EMBL/GenBank/DDBJ databases">
        <title>Genomic Encyclopedia of Type Strains, Phase IV (KMG-IV): sequencing the most valuable type-strain genomes for metagenomic binning, comparative biology and taxonomic classification.</title>
        <authorList>
            <person name="Goeker M."/>
        </authorList>
    </citation>
    <scope>NUCLEOTIDE SEQUENCE [LARGE SCALE GENOMIC DNA]</scope>
    <source>
        <strain evidence="1 2">DSM 29050</strain>
    </source>
</reference>
<proteinExistence type="predicted"/>
<keyword evidence="2" id="KW-1185">Reference proteome</keyword>